<dbReference type="Pfam" id="PF13947">
    <property type="entry name" value="GUB_WAK_bind"/>
    <property type="match status" value="1"/>
</dbReference>
<keyword evidence="3" id="KW-0325">Glycoprotein</keyword>
<feature type="domain" description="Wall-associated receptor kinase galacturonan-binding" evidence="5">
    <location>
        <begin position="37"/>
        <end position="110"/>
    </location>
</feature>
<dbReference type="Pfam" id="PF14380">
    <property type="entry name" value="WAK_assoc"/>
    <property type="match status" value="1"/>
</dbReference>
<reference evidence="7 8" key="2">
    <citation type="submission" date="2024-10" db="EMBL/GenBank/DDBJ databases">
        <authorList>
            <person name="Ryan C."/>
        </authorList>
    </citation>
    <scope>NUCLEOTIDE SEQUENCE [LARGE SCALE GENOMIC DNA]</scope>
</reference>
<evidence type="ECO:0000256" key="4">
    <source>
        <dbReference type="SAM" id="SignalP"/>
    </source>
</evidence>
<comment type="subcellular location">
    <subcellularLocation>
        <location evidence="1">Membrane</location>
        <topology evidence="1">Single-pass membrane protein</topology>
    </subcellularLocation>
</comment>
<gene>
    <name evidence="7" type="ORF">URODEC1_LOCUS37156</name>
</gene>
<evidence type="ECO:0000259" key="6">
    <source>
        <dbReference type="Pfam" id="PF14380"/>
    </source>
</evidence>
<protein>
    <submittedName>
        <fullName evidence="7">Uncharacterized protein</fullName>
    </submittedName>
</protein>
<evidence type="ECO:0000256" key="3">
    <source>
        <dbReference type="ARBA" id="ARBA00023180"/>
    </source>
</evidence>
<evidence type="ECO:0000313" key="8">
    <source>
        <dbReference type="Proteomes" id="UP001497457"/>
    </source>
</evidence>
<dbReference type="InterPro" id="IPR032872">
    <property type="entry name" value="WAK_assoc_C"/>
</dbReference>
<feature type="domain" description="Wall-associated receptor kinase C-terminal" evidence="6">
    <location>
        <begin position="188"/>
        <end position="268"/>
    </location>
</feature>
<accession>A0ABC8YQF2</accession>
<reference evidence="8" key="1">
    <citation type="submission" date="2024-06" db="EMBL/GenBank/DDBJ databases">
        <authorList>
            <person name="Ryan C."/>
        </authorList>
    </citation>
    <scope>NUCLEOTIDE SEQUENCE [LARGE SCALE GENOMIC DNA]</scope>
</reference>
<keyword evidence="8" id="KW-1185">Reference proteome</keyword>
<dbReference type="PANTHER" id="PTHR33138">
    <property type="entry name" value="OS01G0690200 PROTEIN"/>
    <property type="match status" value="1"/>
</dbReference>
<evidence type="ECO:0000313" key="7">
    <source>
        <dbReference type="EMBL" id="CAL4948046.1"/>
    </source>
</evidence>
<evidence type="ECO:0000256" key="2">
    <source>
        <dbReference type="ARBA" id="ARBA00022729"/>
    </source>
</evidence>
<keyword evidence="2 4" id="KW-0732">Signal</keyword>
<dbReference type="EMBL" id="OZ075127">
    <property type="protein sequence ID" value="CAL4948046.1"/>
    <property type="molecule type" value="Genomic_DNA"/>
</dbReference>
<dbReference type="PROSITE" id="PS51257">
    <property type="entry name" value="PROKAR_LIPOPROTEIN"/>
    <property type="match status" value="1"/>
</dbReference>
<dbReference type="PANTHER" id="PTHR33138:SF77">
    <property type="entry name" value="WALL-ASSOCIATED RECEPTOR KINASE GALACTURONAN-BINDING DOMAIN-CONTAINING PROTEIN"/>
    <property type="match status" value="1"/>
</dbReference>
<proteinExistence type="predicted"/>
<evidence type="ECO:0000259" key="5">
    <source>
        <dbReference type="Pfam" id="PF13947"/>
    </source>
</evidence>
<sequence>MALALRRRLLLPLLLAVLVASCRADDPPGDAYNTSICQAQSFTCGKVEIKYPFYLADVMGDVRGNRNSYCGYPGLAIDCDDGKDPTLRLEDRDYNVTDINYSSRTISLADPDILEDESCPRVDHNVTVPSAVWLNYTEYTVHYLLFFANCLAPTLRVPNHPEINPINCTSTGGEGGYSFVIPLKTPHDALLPPVCRQVFLVPVVQSGPFQIDAQWSTIGYRNSLTQGFQLEWELSRRSDNCTKCEAAANDGRCAYSAGEEFVGCLCSNGRVTDQECPRG</sequence>
<dbReference type="InterPro" id="IPR025287">
    <property type="entry name" value="WAK_GUB"/>
</dbReference>
<feature type="chain" id="PRO_5044831156" evidence="4">
    <location>
        <begin position="25"/>
        <end position="279"/>
    </location>
</feature>
<feature type="signal peptide" evidence="4">
    <location>
        <begin position="1"/>
        <end position="24"/>
    </location>
</feature>
<name>A0ABC8YQF2_9POAL</name>
<evidence type="ECO:0000256" key="1">
    <source>
        <dbReference type="ARBA" id="ARBA00004167"/>
    </source>
</evidence>
<organism evidence="7 8">
    <name type="scientific">Urochloa decumbens</name>
    <dbReference type="NCBI Taxonomy" id="240449"/>
    <lineage>
        <taxon>Eukaryota</taxon>
        <taxon>Viridiplantae</taxon>
        <taxon>Streptophyta</taxon>
        <taxon>Embryophyta</taxon>
        <taxon>Tracheophyta</taxon>
        <taxon>Spermatophyta</taxon>
        <taxon>Magnoliopsida</taxon>
        <taxon>Liliopsida</taxon>
        <taxon>Poales</taxon>
        <taxon>Poaceae</taxon>
        <taxon>PACMAD clade</taxon>
        <taxon>Panicoideae</taxon>
        <taxon>Panicodae</taxon>
        <taxon>Paniceae</taxon>
        <taxon>Melinidinae</taxon>
        <taxon>Urochloa</taxon>
    </lineage>
</organism>
<dbReference type="GO" id="GO:0016020">
    <property type="term" value="C:membrane"/>
    <property type="evidence" value="ECO:0007669"/>
    <property type="project" value="UniProtKB-SubCell"/>
</dbReference>
<dbReference type="Proteomes" id="UP001497457">
    <property type="component" value="Chromosome 17b"/>
</dbReference>
<dbReference type="AlphaFoldDB" id="A0ABC8YQF2"/>